<dbReference type="InterPro" id="IPR029060">
    <property type="entry name" value="PIN-like_dom_sf"/>
</dbReference>
<dbReference type="InterPro" id="IPR052919">
    <property type="entry name" value="TA_system_RNase"/>
</dbReference>
<reference evidence="2" key="1">
    <citation type="submission" date="2017-02" db="EMBL/GenBank/DDBJ databases">
        <authorList>
            <person name="Regsiter A."/>
            <person name="William W."/>
        </authorList>
    </citation>
    <scope>NUCLEOTIDE SEQUENCE</scope>
    <source>
        <strain evidence="2">Bib</strain>
    </source>
</reference>
<dbReference type="PANTHER" id="PTHR36173">
    <property type="entry name" value="RIBONUCLEASE VAPC16-RELATED"/>
    <property type="match status" value="1"/>
</dbReference>
<dbReference type="Gene3D" id="3.40.50.1010">
    <property type="entry name" value="5'-nuclease"/>
    <property type="match status" value="1"/>
</dbReference>
<accession>A0A3P3XJD0</accession>
<organism evidence="2">
    <name type="scientific">uncultured spirochete</name>
    <dbReference type="NCBI Taxonomy" id="156406"/>
    <lineage>
        <taxon>Bacteria</taxon>
        <taxon>Pseudomonadati</taxon>
        <taxon>Spirochaetota</taxon>
        <taxon>Spirochaetia</taxon>
        <taxon>Spirochaetales</taxon>
        <taxon>environmental samples</taxon>
    </lineage>
</organism>
<sequence length="132" mass="15465">MNYLLDTHVFLWALTKTEELSRKAKEAIENPGNEIYISAISFWEISIKTRLKKLDLGPLRPDDLLQYAEKMEFQAISLTPEEAMTYYKLNENSHSDPFDRMLVWQAISRNMALISKDNEFAKFIPYGLTLVW</sequence>
<dbReference type="EMBL" id="FWDM01000022">
    <property type="protein sequence ID" value="SLM13605.1"/>
    <property type="molecule type" value="Genomic_DNA"/>
</dbReference>
<gene>
    <name evidence="2" type="ORF">SPIROBIBN47_290131</name>
</gene>
<proteinExistence type="predicted"/>
<evidence type="ECO:0000313" key="2">
    <source>
        <dbReference type="EMBL" id="SLM13605.1"/>
    </source>
</evidence>
<dbReference type="SUPFAM" id="SSF88723">
    <property type="entry name" value="PIN domain-like"/>
    <property type="match status" value="1"/>
</dbReference>
<dbReference type="InterPro" id="IPR041705">
    <property type="entry name" value="PIN_Sll0205"/>
</dbReference>
<dbReference type="PANTHER" id="PTHR36173:SF2">
    <property type="entry name" value="RIBONUCLEASE VAPC16"/>
    <property type="match status" value="1"/>
</dbReference>
<evidence type="ECO:0000259" key="1">
    <source>
        <dbReference type="Pfam" id="PF01850"/>
    </source>
</evidence>
<dbReference type="Pfam" id="PF01850">
    <property type="entry name" value="PIN"/>
    <property type="match status" value="1"/>
</dbReference>
<feature type="domain" description="PIN" evidence="1">
    <location>
        <begin position="3"/>
        <end position="122"/>
    </location>
</feature>
<protein>
    <submittedName>
        <fullName evidence="2">PilT protein domain protein</fullName>
    </submittedName>
</protein>
<dbReference type="CDD" id="cd09872">
    <property type="entry name" value="PIN_Sll0205-like"/>
    <property type="match status" value="1"/>
</dbReference>
<name>A0A3P3XJD0_9SPIR</name>
<dbReference type="InterPro" id="IPR002716">
    <property type="entry name" value="PIN_dom"/>
</dbReference>
<dbReference type="AlphaFoldDB" id="A0A3P3XJD0"/>